<evidence type="ECO:0000259" key="6">
    <source>
        <dbReference type="PROSITE" id="PS51755"/>
    </source>
</evidence>
<proteinExistence type="predicted"/>
<dbReference type="InterPro" id="IPR016032">
    <property type="entry name" value="Sig_transdc_resp-reg_C-effctor"/>
</dbReference>
<gene>
    <name evidence="7" type="ORF">I6N96_17955</name>
</gene>
<dbReference type="EMBL" id="JAEDXU010000013">
    <property type="protein sequence ID" value="MBP1048181.1"/>
    <property type="molecule type" value="Genomic_DNA"/>
</dbReference>
<evidence type="ECO:0000313" key="7">
    <source>
        <dbReference type="EMBL" id="MBP1048181.1"/>
    </source>
</evidence>
<sequence>MDKKSVNTGIISLSANLAEPYSEELMKHNMNVMPLTMENFEQYIDQLDAVIIRENAEQDVRHTCQLLVKIKESSDAFVWVFSPNTAVSMRIVYLQLGAVGVISDECKADELHLIISNSVQKRKNTKHINDESDDERLNEKDQSRSLVELNQRNSSVRIDGKKEIPLTKLEYRAIDFFYKNMNNAVTYQEIFEAVWEKEFDNKNYRVANLIFHLREKIEKDASNPILIQTVRSKGYMLAE</sequence>
<dbReference type="PROSITE" id="PS51755">
    <property type="entry name" value="OMPR_PHOB"/>
    <property type="match status" value="1"/>
</dbReference>
<evidence type="ECO:0000313" key="8">
    <source>
        <dbReference type="Proteomes" id="UP000673375"/>
    </source>
</evidence>
<organism evidence="7 8">
    <name type="scientific">Enterococcus larvae</name>
    <dbReference type="NCBI Taxonomy" id="2794352"/>
    <lineage>
        <taxon>Bacteria</taxon>
        <taxon>Bacillati</taxon>
        <taxon>Bacillota</taxon>
        <taxon>Bacilli</taxon>
        <taxon>Lactobacillales</taxon>
        <taxon>Enterococcaceae</taxon>
        <taxon>Enterococcus</taxon>
    </lineage>
</organism>
<dbReference type="InterPro" id="IPR001867">
    <property type="entry name" value="OmpR/PhoB-type_DNA-bd"/>
</dbReference>
<keyword evidence="8" id="KW-1185">Reference proteome</keyword>
<keyword evidence="1" id="KW-0805">Transcription regulation</keyword>
<keyword evidence="3" id="KW-0804">Transcription</keyword>
<dbReference type="Pfam" id="PF00486">
    <property type="entry name" value="Trans_reg_C"/>
    <property type="match status" value="1"/>
</dbReference>
<evidence type="ECO:0000256" key="5">
    <source>
        <dbReference type="SAM" id="MobiDB-lite"/>
    </source>
</evidence>
<protein>
    <submittedName>
        <fullName evidence="7">Winged-helix domain-containing protein</fullName>
    </submittedName>
</protein>
<feature type="domain" description="OmpR/PhoB-type" evidence="6">
    <location>
        <begin position="137"/>
        <end position="239"/>
    </location>
</feature>
<accession>A0ABS4CNL8</accession>
<evidence type="ECO:0000256" key="3">
    <source>
        <dbReference type="ARBA" id="ARBA00023163"/>
    </source>
</evidence>
<evidence type="ECO:0000256" key="1">
    <source>
        <dbReference type="ARBA" id="ARBA00023015"/>
    </source>
</evidence>
<dbReference type="CDD" id="cd00383">
    <property type="entry name" value="trans_reg_C"/>
    <property type="match status" value="1"/>
</dbReference>
<name>A0ABS4CNL8_9ENTE</name>
<dbReference type="SMART" id="SM00862">
    <property type="entry name" value="Trans_reg_C"/>
    <property type="match status" value="1"/>
</dbReference>
<dbReference type="InterPro" id="IPR036388">
    <property type="entry name" value="WH-like_DNA-bd_sf"/>
</dbReference>
<feature type="region of interest" description="Disordered" evidence="5">
    <location>
        <begin position="124"/>
        <end position="143"/>
    </location>
</feature>
<reference evidence="7 8" key="1">
    <citation type="submission" date="2020-12" db="EMBL/GenBank/DDBJ databases">
        <title>Vagococcus allomyrinae sp. nov. and Enterococcus lavae sp. nov., isolated from the larvae of Allomyrina dichotoma.</title>
        <authorList>
            <person name="Lee S.D."/>
        </authorList>
    </citation>
    <scope>NUCLEOTIDE SEQUENCE [LARGE SCALE GENOMIC DNA]</scope>
    <source>
        <strain evidence="7 8">BWM-S5</strain>
    </source>
</reference>
<dbReference type="Gene3D" id="1.10.10.10">
    <property type="entry name" value="Winged helix-like DNA-binding domain superfamily/Winged helix DNA-binding domain"/>
    <property type="match status" value="1"/>
</dbReference>
<evidence type="ECO:0000256" key="4">
    <source>
        <dbReference type="PROSITE-ProRule" id="PRU01091"/>
    </source>
</evidence>
<feature type="DNA-binding region" description="OmpR/PhoB-type" evidence="4">
    <location>
        <begin position="137"/>
        <end position="239"/>
    </location>
</feature>
<dbReference type="RefSeq" id="WP_209558949.1">
    <property type="nucleotide sequence ID" value="NZ_JAEDXU010000013.1"/>
</dbReference>
<dbReference type="Proteomes" id="UP000673375">
    <property type="component" value="Unassembled WGS sequence"/>
</dbReference>
<keyword evidence="2 4" id="KW-0238">DNA-binding</keyword>
<evidence type="ECO:0000256" key="2">
    <source>
        <dbReference type="ARBA" id="ARBA00023125"/>
    </source>
</evidence>
<comment type="caution">
    <text evidence="7">The sequence shown here is derived from an EMBL/GenBank/DDBJ whole genome shotgun (WGS) entry which is preliminary data.</text>
</comment>
<dbReference type="SUPFAM" id="SSF46894">
    <property type="entry name" value="C-terminal effector domain of the bipartite response regulators"/>
    <property type="match status" value="1"/>
</dbReference>
<feature type="compositionally biased region" description="Basic and acidic residues" evidence="5">
    <location>
        <begin position="127"/>
        <end position="143"/>
    </location>
</feature>